<evidence type="ECO:0000313" key="10">
    <source>
        <dbReference type="EMBL" id="EMI21960.1"/>
    </source>
</evidence>
<dbReference type="Gene3D" id="2.120.10.30">
    <property type="entry name" value="TolB, C-terminal domain"/>
    <property type="match status" value="1"/>
</dbReference>
<evidence type="ECO:0000256" key="4">
    <source>
        <dbReference type="ARBA" id="ARBA00022982"/>
    </source>
</evidence>
<keyword evidence="4" id="KW-0249">Electron transport</keyword>
<evidence type="ECO:0000313" key="11">
    <source>
        <dbReference type="Proteomes" id="UP000011991"/>
    </source>
</evidence>
<feature type="region of interest" description="Disordered" evidence="8">
    <location>
        <begin position="468"/>
        <end position="487"/>
    </location>
</feature>
<dbReference type="SUPFAM" id="SSF49503">
    <property type="entry name" value="Cupredoxins"/>
    <property type="match status" value="1"/>
</dbReference>
<evidence type="ECO:0000259" key="9">
    <source>
        <dbReference type="PROSITE" id="PS51007"/>
    </source>
</evidence>
<dbReference type="SMART" id="SM00282">
    <property type="entry name" value="LamG"/>
    <property type="match status" value="1"/>
</dbReference>
<dbReference type="Gene3D" id="3.20.20.150">
    <property type="entry name" value="Divalent-metal-dependent TIM barrel enzymes"/>
    <property type="match status" value="1"/>
</dbReference>
<dbReference type="PROSITE" id="PS51007">
    <property type="entry name" value="CYTC"/>
    <property type="match status" value="1"/>
</dbReference>
<dbReference type="Gene3D" id="2.60.40.420">
    <property type="entry name" value="Cupredoxins - blue copper proteins"/>
    <property type="match status" value="1"/>
</dbReference>
<evidence type="ECO:0000256" key="8">
    <source>
        <dbReference type="SAM" id="MobiDB-lite"/>
    </source>
</evidence>
<dbReference type="SUPFAM" id="SSF51658">
    <property type="entry name" value="Xylose isomerase-like"/>
    <property type="match status" value="1"/>
</dbReference>
<dbReference type="InterPro" id="IPR011042">
    <property type="entry name" value="6-blade_b-propeller_TolB-like"/>
</dbReference>
<proteinExistence type="predicted"/>
<dbReference type="InterPro" id="IPR009056">
    <property type="entry name" value="Cyt_c-like_dom"/>
</dbReference>
<dbReference type="GO" id="GO:0009055">
    <property type="term" value="F:electron transfer activity"/>
    <property type="evidence" value="ECO:0007669"/>
    <property type="project" value="InterPro"/>
</dbReference>
<dbReference type="CDD" id="cd04233">
    <property type="entry name" value="Auracyanin"/>
    <property type="match status" value="1"/>
</dbReference>
<dbReference type="Gene3D" id="1.10.760.10">
    <property type="entry name" value="Cytochrome c-like domain"/>
    <property type="match status" value="1"/>
</dbReference>
<keyword evidence="5 7" id="KW-0408">Iron</keyword>
<dbReference type="NCBIfam" id="TIGR02603">
    <property type="entry name" value="CxxCH_TIGR02603"/>
    <property type="match status" value="1"/>
</dbReference>
<organism evidence="10 11">
    <name type="scientific">Rhodopirellula maiorica SM1</name>
    <dbReference type="NCBI Taxonomy" id="1265738"/>
    <lineage>
        <taxon>Bacteria</taxon>
        <taxon>Pseudomonadati</taxon>
        <taxon>Planctomycetota</taxon>
        <taxon>Planctomycetia</taxon>
        <taxon>Pirellulales</taxon>
        <taxon>Pirellulaceae</taxon>
        <taxon>Novipirellula</taxon>
    </lineage>
</organism>
<evidence type="ECO:0000256" key="7">
    <source>
        <dbReference type="PROSITE-ProRule" id="PRU00433"/>
    </source>
</evidence>
<feature type="compositionally biased region" description="Basic and acidic residues" evidence="8">
    <location>
        <begin position="472"/>
        <end position="481"/>
    </location>
</feature>
<feature type="domain" description="Cytochrome c" evidence="9">
    <location>
        <begin position="513"/>
        <end position="650"/>
    </location>
</feature>
<accession>M5RRP5</accession>
<keyword evidence="11" id="KW-1185">Reference proteome</keyword>
<dbReference type="GO" id="GO:0005507">
    <property type="term" value="F:copper ion binding"/>
    <property type="evidence" value="ECO:0007669"/>
    <property type="project" value="InterPro"/>
</dbReference>
<dbReference type="InterPro" id="IPR013427">
    <property type="entry name" value="Haem-bd_dom_put"/>
</dbReference>
<dbReference type="PANTHER" id="PTHR33546:SF1">
    <property type="entry name" value="LARGE, MULTIFUNCTIONAL SECRETED PROTEIN"/>
    <property type="match status" value="1"/>
</dbReference>
<reference evidence="10 11" key="1">
    <citation type="journal article" date="2013" name="Mar. Genomics">
        <title>Expression of sulfatases in Rhodopirellula baltica and the diversity of sulfatases in the genus Rhodopirellula.</title>
        <authorList>
            <person name="Wegner C.E."/>
            <person name="Richter-Heitmann T."/>
            <person name="Klindworth A."/>
            <person name="Klockow C."/>
            <person name="Richter M."/>
            <person name="Achstetter T."/>
            <person name="Glockner F.O."/>
            <person name="Harder J."/>
        </authorList>
    </citation>
    <scope>NUCLEOTIDE SEQUENCE [LARGE SCALE GENOMIC DNA]</scope>
    <source>
        <strain evidence="10 11">SM1</strain>
    </source>
</reference>
<feature type="region of interest" description="Disordered" evidence="8">
    <location>
        <begin position="1093"/>
        <end position="1118"/>
    </location>
</feature>
<dbReference type="PANTHER" id="PTHR33546">
    <property type="entry name" value="LARGE, MULTIFUNCTIONAL SECRETED PROTEIN-RELATED"/>
    <property type="match status" value="1"/>
</dbReference>
<keyword evidence="2 7" id="KW-0349">Heme</keyword>
<dbReference type="SUPFAM" id="SSF46626">
    <property type="entry name" value="Cytochrome c"/>
    <property type="match status" value="1"/>
</dbReference>
<sequence>MAIVFATLIPMSVTASEDDHVLRRQNQVAWCIVPFDAKNRSPAARAAMLKEIGITRAAYDWRAVHVPTFEQEILAYQKHDIEFFAFWGVHEDAFQLFEKYDLHPQIWQMLRDSGGDNAAAKIEAAAQQMLPLAKRTAAMGCPLALYNHGGWGGEPKNLVAVCQRLHELGQTHVGIVYNFHHAHGHIADWAESFAIMKPFLHCLNLNGMNPNEQPKILGIGKGQHELEMIRVVIESGYDGPIGILDHRNELDARESLIENRDGLDWIRQELQTRGSAGPLPPTPAINTKPTAAKDVGSGRIFPGADAYRNPTITVEVRATMRSHDRYNILVASDSKKSSDHWELFSMSGSGFLTAYLPGKIPDHVHTDSMICDGQPHTVAMIYEAGRIRLFVDGQQVADQPIADKKKGASVAGGLAIGRLVERALGFDGEVQWVRISKGVRQVTAKPLVDVSRDDTTLGLWKLGNVQAEESPQLDHHSRVDAEPAANTSTSAGVDLAYDGETVARLIRESQASGDAVRGASVFADAKLACLSCHKIGDHGGAVGPDLSTIAKDRSLPQIVESLFWPQRDVADEFMTWKILTIDGDILTGFKHRSDNQQLVIRDSASNKLTVISKEEIEEEIAAGSVMPSGLTAAMSLQQQLDLIRFLSELGRNGASISQPLQHAIAHSQMHGPAESPQTTTPLAAEHWPHANHPVNRDRLYDFYTKQAEHFRVQPHPPMLISPYPGLDGGEQGHWGNQSEPDWDDNRWNHTQLGTVQAGVFRADGITVPRGVCVRFGDDHEMAACFNPDTLSFDAVWTGGFVKFPSVRYGFVGGIRPDGSLIDVAKRPKVQQPFQYHGYYRHGERVVFAYTIGDVKYLDSAWVQDGKFVRDVAPIDEHPLRHVTQGGPQQWPDVIETKIIRGTQRPYAIDTIELPTDNPWKALVFCGGHDFLPDGSALVCTMQGDVWRVSGIDAASDEGGMARWTRFATGLHHPLGLVVTDGEVYVQCRDQLTRLTDVNDDGEADFYECFSDAFVTSPAGHDFICGLQRDERGNFYTASGNQGLLRISPDGKTADVIATGFRNPDGLGILPGGTLTVPVSEGAWTPASAIHAVPPSASPSTGNPPHHGYGGPKNSQPPELPLAYVPRGLDNSSGGQVYVDSHAFGPLTDQLLHLSFGTGTWFSVLRDKVHDQVQGAVVPLRGDFLSGVHRGRFHPRDGQLYVSGMTGWGSYTRDDGCFQRVRYTGDAAQLPTGFHVYENGVRVTFSLPIDEAIASDPKQHFAQCWNYRYSGGYGSPEYSATHPGTAGHDPLRIQSAHVMADRCSLFLEIPDLQPVNQLHLRMHVNDDNAASCNPAGDGQDMFITVHQMDEPFTDFTGYRPTEKRIAAHPLLVDMASMAARAPNPWHQKISGARSIKIETGSNLTYTTPEFRVAANEPLAVTLSNPDVVPHNWVLVQRGALRHVGELGNQMIANPNAFVRQYIPESDQVIAHTDVVSPGQEQTIYFIAPAAPGRYPFLCTFPGHWMVMNGVMVVETPAE</sequence>
<dbReference type="InterPro" id="IPR008972">
    <property type="entry name" value="Cupredoxin"/>
</dbReference>
<dbReference type="InterPro" id="IPR028871">
    <property type="entry name" value="BlueCu_1_BS"/>
</dbReference>
<dbReference type="PROSITE" id="PS00196">
    <property type="entry name" value="COPPER_BLUE"/>
    <property type="match status" value="1"/>
</dbReference>
<dbReference type="Pfam" id="PF00127">
    <property type="entry name" value="Copper-bind"/>
    <property type="match status" value="1"/>
</dbReference>
<dbReference type="SUPFAM" id="SSF63829">
    <property type="entry name" value="Calcium-dependent phosphotriesterase"/>
    <property type="match status" value="1"/>
</dbReference>
<name>M5RRP5_9BACT</name>
<dbReference type="Gene3D" id="2.60.120.200">
    <property type="match status" value="1"/>
</dbReference>
<dbReference type="SUPFAM" id="SSF49899">
    <property type="entry name" value="Concanavalin A-like lectins/glucanases"/>
    <property type="match status" value="1"/>
</dbReference>
<comment type="caution">
    <text evidence="10">The sequence shown here is derived from an EMBL/GenBank/DDBJ whole genome shotgun (WGS) entry which is preliminary data.</text>
</comment>
<dbReference type="InterPro" id="IPR036909">
    <property type="entry name" value="Cyt_c-like_dom_sf"/>
</dbReference>
<dbReference type="PATRIC" id="fig|1265738.3.peg.1106"/>
<dbReference type="InterPro" id="IPR046476">
    <property type="entry name" value="DUF6797"/>
</dbReference>
<dbReference type="InterPro" id="IPR001791">
    <property type="entry name" value="Laminin_G"/>
</dbReference>
<dbReference type="Pfam" id="PF13385">
    <property type="entry name" value="Laminin_G_3"/>
    <property type="match status" value="1"/>
</dbReference>
<gene>
    <name evidence="10" type="ORF">RMSM_01108</name>
</gene>
<dbReference type="CDD" id="cd00110">
    <property type="entry name" value="LamG"/>
    <property type="match status" value="1"/>
</dbReference>
<dbReference type="InterPro" id="IPR036237">
    <property type="entry name" value="Xyl_isomerase-like_sf"/>
</dbReference>
<keyword evidence="3 7" id="KW-0479">Metal-binding</keyword>
<evidence type="ECO:0000256" key="2">
    <source>
        <dbReference type="ARBA" id="ARBA00022617"/>
    </source>
</evidence>
<keyword evidence="6" id="KW-0186">Copper</keyword>
<dbReference type="GO" id="GO:0020037">
    <property type="term" value="F:heme binding"/>
    <property type="evidence" value="ECO:0007669"/>
    <property type="project" value="InterPro"/>
</dbReference>
<feature type="region of interest" description="Disordered" evidence="8">
    <location>
        <begin position="272"/>
        <end position="295"/>
    </location>
</feature>
<dbReference type="EMBL" id="ANOG01000168">
    <property type="protein sequence ID" value="EMI21960.1"/>
    <property type="molecule type" value="Genomic_DNA"/>
</dbReference>
<keyword evidence="1" id="KW-0813">Transport</keyword>
<protein>
    <submittedName>
        <fullName evidence="10">Heme-binding region domain protein</fullName>
    </submittedName>
</protein>
<dbReference type="InterPro" id="IPR000923">
    <property type="entry name" value="BlueCu_1"/>
</dbReference>
<evidence type="ECO:0000256" key="1">
    <source>
        <dbReference type="ARBA" id="ARBA00022448"/>
    </source>
</evidence>
<dbReference type="InterPro" id="IPR013320">
    <property type="entry name" value="ConA-like_dom_sf"/>
</dbReference>
<evidence type="ECO:0000256" key="3">
    <source>
        <dbReference type="ARBA" id="ARBA00022723"/>
    </source>
</evidence>
<dbReference type="Proteomes" id="UP000011991">
    <property type="component" value="Unassembled WGS sequence"/>
</dbReference>
<evidence type="ECO:0000256" key="5">
    <source>
        <dbReference type="ARBA" id="ARBA00023004"/>
    </source>
</evidence>
<evidence type="ECO:0000256" key="6">
    <source>
        <dbReference type="ARBA" id="ARBA00023008"/>
    </source>
</evidence>
<dbReference type="Pfam" id="PF20601">
    <property type="entry name" value="DUF6797"/>
    <property type="match status" value="1"/>
</dbReference>